<protein>
    <submittedName>
        <fullName evidence="1">Uncharacterized protein</fullName>
    </submittedName>
</protein>
<sequence length="35" mass="3794">MGFSLIKTHSTAENLLPVKHQLALFAPMVPPALGY</sequence>
<gene>
    <name evidence="1" type="ORF">CGLO_14904</name>
</gene>
<evidence type="ECO:0000313" key="2">
    <source>
        <dbReference type="Proteomes" id="UP000015530"/>
    </source>
</evidence>
<accession>T0L374</accession>
<reference evidence="2" key="1">
    <citation type="journal article" date="2013" name="Mol. Plant Microbe Interact.">
        <title>Global aspects of pacC regulation of pathogenicity genes in Colletotrichum gloeosporioides as revealed by transcriptome analysis.</title>
        <authorList>
            <person name="Alkan N."/>
            <person name="Meng X."/>
            <person name="Friedlander G."/>
            <person name="Reuveni E."/>
            <person name="Sukno S."/>
            <person name="Sherman A."/>
            <person name="Thon M."/>
            <person name="Fluhr R."/>
            <person name="Prusky D."/>
        </authorList>
    </citation>
    <scope>NUCLEOTIDE SEQUENCE [LARGE SCALE GENOMIC DNA]</scope>
    <source>
        <strain evidence="2">Cg-14</strain>
    </source>
</reference>
<comment type="caution">
    <text evidence="1">The sequence shown here is derived from an EMBL/GenBank/DDBJ whole genome shotgun (WGS) entry which is preliminary data.</text>
</comment>
<dbReference type="EMBL" id="AMYD01003536">
    <property type="protein sequence ID" value="EQB46096.1"/>
    <property type="molecule type" value="Genomic_DNA"/>
</dbReference>
<organism evidence="1 2">
    <name type="scientific">Colletotrichum gloeosporioides (strain Cg-14)</name>
    <name type="common">Anthracnose fungus</name>
    <name type="synonym">Glomerella cingulata</name>
    <dbReference type="NCBI Taxonomy" id="1237896"/>
    <lineage>
        <taxon>Eukaryota</taxon>
        <taxon>Fungi</taxon>
        <taxon>Dikarya</taxon>
        <taxon>Ascomycota</taxon>
        <taxon>Pezizomycotina</taxon>
        <taxon>Sordariomycetes</taxon>
        <taxon>Hypocreomycetidae</taxon>
        <taxon>Glomerellales</taxon>
        <taxon>Glomerellaceae</taxon>
        <taxon>Colletotrichum</taxon>
        <taxon>Colletotrichum gloeosporioides species complex</taxon>
    </lineage>
</organism>
<dbReference type="AlphaFoldDB" id="T0L374"/>
<dbReference type="HOGENOM" id="CLU_3368449_0_0_1"/>
<name>T0L374_COLGC</name>
<evidence type="ECO:0000313" key="1">
    <source>
        <dbReference type="EMBL" id="EQB46096.1"/>
    </source>
</evidence>
<dbReference type="Proteomes" id="UP000015530">
    <property type="component" value="Unassembled WGS sequence"/>
</dbReference>
<proteinExistence type="predicted"/>